<sequence>MIFWQGLKVRSDVNYVLNKVYLLSYNAYESLKLFRGLISDSGHVKKNFSIILRLHLKLETFPIQASATYA</sequence>
<dbReference type="EnsemblBacteria" id="AAM05186">
    <property type="protein sequence ID" value="AAM05186"/>
    <property type="gene ID" value="MA_1780"/>
</dbReference>
<dbReference type="KEGG" id="mac:MA_1780"/>
<evidence type="ECO:0000313" key="1">
    <source>
        <dbReference type="EMBL" id="AAM05186.1"/>
    </source>
</evidence>
<proteinExistence type="predicted"/>
<gene>
    <name evidence="1" type="ordered locus">MA_1780</name>
</gene>
<dbReference type="AlphaFoldDB" id="Q8TPX4"/>
<accession>Q8TPX4</accession>
<dbReference type="EMBL" id="AE010299">
    <property type="protein sequence ID" value="AAM05186.1"/>
    <property type="molecule type" value="Genomic_DNA"/>
</dbReference>
<evidence type="ECO:0000313" key="2">
    <source>
        <dbReference type="Proteomes" id="UP000002487"/>
    </source>
</evidence>
<name>Q8TPX4_METAC</name>
<dbReference type="Proteomes" id="UP000002487">
    <property type="component" value="Chromosome"/>
</dbReference>
<reference evidence="1 2" key="1">
    <citation type="journal article" date="2002" name="Genome Res.">
        <title>The genome of Methanosarcina acetivorans reveals extensive metabolic and physiological diversity.</title>
        <authorList>
            <person name="Galagan J.E."/>
            <person name="Nusbaum C."/>
            <person name="Roy A."/>
            <person name="Endrizzi M.G."/>
            <person name="Macdonald P."/>
            <person name="FitzHugh W."/>
            <person name="Calvo S."/>
            <person name="Engels R."/>
            <person name="Smirnov S."/>
            <person name="Atnoor D."/>
            <person name="Brown A."/>
            <person name="Allen N."/>
            <person name="Naylor J."/>
            <person name="Stange-Thomann N."/>
            <person name="DeArellano K."/>
            <person name="Johnson R."/>
            <person name="Linton L."/>
            <person name="McEwan P."/>
            <person name="McKernan K."/>
            <person name="Talamas J."/>
            <person name="Tirrell A."/>
            <person name="Ye W."/>
            <person name="Zimmer A."/>
            <person name="Barber R.D."/>
            <person name="Cann I."/>
            <person name="Graham D.E."/>
            <person name="Grahame D.A."/>
            <person name="Guss A."/>
            <person name="Hedderich R."/>
            <person name="Ingram-Smith C."/>
            <person name="Kuettner C.H."/>
            <person name="Krzycki J.A."/>
            <person name="Leigh J.A."/>
            <person name="Li W."/>
            <person name="Liu J."/>
            <person name="Mukhopadhyay B."/>
            <person name="Reeve J.N."/>
            <person name="Smith K."/>
            <person name="Springer T.A."/>
            <person name="Umayam L.A."/>
            <person name="White O."/>
            <person name="White R.H."/>
            <person name="de Macario E.C."/>
            <person name="Ferry J.G."/>
            <person name="Jarrell K.F."/>
            <person name="Jing H."/>
            <person name="Macario A.J.L."/>
            <person name="Paulsen I."/>
            <person name="Pritchett M."/>
            <person name="Sowers K.R."/>
            <person name="Swanson R.V."/>
            <person name="Zinder S.H."/>
            <person name="Lander E."/>
            <person name="Metcalf W.W."/>
            <person name="Birren B."/>
        </authorList>
    </citation>
    <scope>NUCLEOTIDE SEQUENCE [LARGE SCALE GENOMIC DNA]</scope>
    <source>
        <strain evidence="2">ATCC 35395 / DSM 2834 / JCM 12185 / C2A</strain>
    </source>
</reference>
<organism evidence="1 2">
    <name type="scientific">Methanosarcina acetivorans (strain ATCC 35395 / DSM 2834 / JCM 12185 / C2A)</name>
    <dbReference type="NCBI Taxonomy" id="188937"/>
    <lineage>
        <taxon>Archaea</taxon>
        <taxon>Methanobacteriati</taxon>
        <taxon>Methanobacteriota</taxon>
        <taxon>Stenosarchaea group</taxon>
        <taxon>Methanomicrobia</taxon>
        <taxon>Methanosarcinales</taxon>
        <taxon>Methanosarcinaceae</taxon>
        <taxon>Methanosarcina</taxon>
    </lineage>
</organism>
<keyword evidence="2" id="KW-1185">Reference proteome</keyword>
<dbReference type="InParanoid" id="Q8TPX4"/>
<dbReference type="HOGENOM" id="CLU_2748124_0_0_2"/>
<protein>
    <submittedName>
        <fullName evidence="1">Uncharacterized protein</fullName>
    </submittedName>
</protein>